<dbReference type="PANTHER" id="PTHR32182">
    <property type="entry name" value="DNA REPLICATION AND REPAIR PROTEIN RECF"/>
    <property type="match status" value="1"/>
</dbReference>
<dbReference type="InterPro" id="IPR027417">
    <property type="entry name" value="P-loop_NTPase"/>
</dbReference>
<organism evidence="2 3">
    <name type="scientific">Flavobacterium reichenbachii</name>
    <dbReference type="NCBI Taxonomy" id="362418"/>
    <lineage>
        <taxon>Bacteria</taxon>
        <taxon>Pseudomonadati</taxon>
        <taxon>Bacteroidota</taxon>
        <taxon>Flavobacteriia</taxon>
        <taxon>Flavobacteriales</taxon>
        <taxon>Flavobacteriaceae</taxon>
        <taxon>Flavobacterium</taxon>
    </lineage>
</organism>
<dbReference type="RefSeq" id="WP_035688703.1">
    <property type="nucleotide sequence ID" value="NZ_JPRL01000002.1"/>
</dbReference>
<evidence type="ECO:0000313" key="3">
    <source>
        <dbReference type="Proteomes" id="UP000028715"/>
    </source>
</evidence>
<dbReference type="OrthoDB" id="7029750at2"/>
<dbReference type="Gene3D" id="3.40.50.300">
    <property type="entry name" value="P-loop containing nucleotide triphosphate hydrolases"/>
    <property type="match status" value="2"/>
</dbReference>
<dbReference type="STRING" id="362418.IW19_20560"/>
<dbReference type="InterPro" id="IPR003395">
    <property type="entry name" value="RecF/RecN/SMC_N"/>
</dbReference>
<dbReference type="AlphaFoldDB" id="A0A085ZFS4"/>
<feature type="domain" description="RecF/RecN/SMC N-terminal" evidence="1">
    <location>
        <begin position="6"/>
        <end position="754"/>
    </location>
</feature>
<accession>A0A085ZFS4</accession>
<dbReference type="Proteomes" id="UP000028715">
    <property type="component" value="Unassembled WGS sequence"/>
</dbReference>
<gene>
    <name evidence="2" type="ORF">IW19_20560</name>
</gene>
<dbReference type="GO" id="GO:0016887">
    <property type="term" value="F:ATP hydrolysis activity"/>
    <property type="evidence" value="ECO:0007669"/>
    <property type="project" value="InterPro"/>
</dbReference>
<protein>
    <recommendedName>
        <fullName evidence="1">RecF/RecN/SMC N-terminal domain-containing protein</fullName>
    </recommendedName>
</protein>
<name>A0A085ZFS4_9FLAO</name>
<dbReference type="PANTHER" id="PTHR32182:SF22">
    <property type="entry name" value="ATP-DEPENDENT ENDONUCLEASE, OLD FAMILY-RELATED"/>
    <property type="match status" value="1"/>
</dbReference>
<comment type="caution">
    <text evidence="2">The sequence shown here is derived from an EMBL/GenBank/DDBJ whole genome shotgun (WGS) entry which is preliminary data.</text>
</comment>
<dbReference type="SUPFAM" id="SSF52540">
    <property type="entry name" value="P-loop containing nucleoside triphosphate hydrolases"/>
    <property type="match status" value="1"/>
</dbReference>
<dbReference type="EMBL" id="JPRL01000002">
    <property type="protein sequence ID" value="KFF03288.1"/>
    <property type="molecule type" value="Genomic_DNA"/>
</dbReference>
<sequence length="777" mass="89507">MAAYKISSLTIKNFKCFDHIVFDFSSNSLVVFDGPNGYGKTTAFEALEVLLTKTPRKLAKIKLDKRYKYKNSPIHKAENLPIEIAAVFESEAEQILNIKRVIPAADLRQSKKNNIGLIFNDSVLYIDNVQSSEQALEEALEFKNLDNLFNVLNYVEQDENTYFLKEDPKERYKALISLLGGSEERILYDKTIEFCRKTSEKVHQLNLAINAINTQNTETLKDDGQQVQYKALLPGLSPALPWDSQLITNTNLDLHNSYLVEIKKVENLFEMKTAVQNVLAIKKLNDIINNNALLQSFVENFWSIQNFAVLEEEDKKRKENDNQISGYISLITLIDNKRYSEILSDKHLFDLEDKTEKPAVDFNLLRTQLTLTISLIESLSVQNQILSDLKDKREGLNKVIEAHKSVLELKDGECYTCGYNWQTTEQLKQQIEETEVKIFSSYIRENDRLESMKLALENDFLKVIKSFIENQAEKLTKENGLLISPSQFQNLKNSFSALNSQSAELASLFSAEELKEVMSYINMRTIENLENAVLKLVELISRKRPEIDSSINIDQVINDFNLYFSGKIGELNVLESEDLKNKRLYVQHQYYNAINQTLQGLVQRKEKLEHIYDEINGIGLKIDQKIRQYTKSIVEKISIPFYIFTGKILQNHTLGSGLLLILDIDKENSQIYIRPKQRDQEVTYTLSSGQLAATVISLMLVLNKVFNNSKLGTIFIDDPLQTLDEINSHSLVELLKYNFSDQQIILSTHEDRYSQFLQYKFNKFNLSNKSLRLKDLT</sequence>
<keyword evidence="3" id="KW-1185">Reference proteome</keyword>
<proteinExistence type="predicted"/>
<evidence type="ECO:0000313" key="2">
    <source>
        <dbReference type="EMBL" id="KFF03288.1"/>
    </source>
</evidence>
<reference evidence="2 3" key="1">
    <citation type="submission" date="2014-07" db="EMBL/GenBank/DDBJ databases">
        <title>Genome of Flavobacterium reichenbachii LMG 25512.</title>
        <authorList>
            <person name="Stropko S.J."/>
            <person name="Pipes S.E."/>
            <person name="Newman J.D."/>
        </authorList>
    </citation>
    <scope>NUCLEOTIDE SEQUENCE [LARGE SCALE GENOMIC DNA]</scope>
    <source>
        <strain evidence="2 3">LMG 25512</strain>
    </source>
</reference>
<dbReference type="Pfam" id="PF02463">
    <property type="entry name" value="SMC_N"/>
    <property type="match status" value="1"/>
</dbReference>
<dbReference type="GO" id="GO:0000731">
    <property type="term" value="P:DNA synthesis involved in DNA repair"/>
    <property type="evidence" value="ECO:0007669"/>
    <property type="project" value="TreeGrafter"/>
</dbReference>
<dbReference type="GO" id="GO:0006302">
    <property type="term" value="P:double-strand break repair"/>
    <property type="evidence" value="ECO:0007669"/>
    <property type="project" value="InterPro"/>
</dbReference>
<evidence type="ECO:0000259" key="1">
    <source>
        <dbReference type="Pfam" id="PF02463"/>
    </source>
</evidence>
<dbReference type="eggNOG" id="COG0419">
    <property type="taxonomic scope" value="Bacteria"/>
</dbReference>